<dbReference type="Pfam" id="PF00027">
    <property type="entry name" value="cNMP_binding"/>
    <property type="match status" value="1"/>
</dbReference>
<evidence type="ECO:0000256" key="3">
    <source>
        <dbReference type="SAM" id="MobiDB-lite"/>
    </source>
</evidence>
<dbReference type="Proteomes" id="UP000535182">
    <property type="component" value="Unassembled WGS sequence"/>
</dbReference>
<accession>A0A9X0QCN7</accession>
<dbReference type="EMBL" id="JACHEB010000003">
    <property type="protein sequence ID" value="MBB5327918.1"/>
    <property type="molecule type" value="Genomic_DNA"/>
</dbReference>
<dbReference type="RefSeq" id="WP_183975010.1">
    <property type="nucleotide sequence ID" value="NZ_JACHEB010000003.1"/>
</dbReference>
<evidence type="ECO:0000313" key="6">
    <source>
        <dbReference type="Proteomes" id="UP000535182"/>
    </source>
</evidence>
<keyword evidence="2 5" id="KW-0560">Oxidoreductase</keyword>
<dbReference type="InterPro" id="IPR036188">
    <property type="entry name" value="FAD/NAD-bd_sf"/>
</dbReference>
<dbReference type="InterPro" id="IPR050097">
    <property type="entry name" value="Ferredoxin-NADP_redctase_2"/>
</dbReference>
<dbReference type="InterPro" id="IPR014710">
    <property type="entry name" value="RmlC-like_jellyroll"/>
</dbReference>
<feature type="region of interest" description="Disordered" evidence="3">
    <location>
        <begin position="1"/>
        <end position="28"/>
    </location>
</feature>
<dbReference type="CDD" id="cd00038">
    <property type="entry name" value="CAP_ED"/>
    <property type="match status" value="1"/>
</dbReference>
<evidence type="ECO:0000256" key="1">
    <source>
        <dbReference type="ARBA" id="ARBA00022630"/>
    </source>
</evidence>
<evidence type="ECO:0000256" key="2">
    <source>
        <dbReference type="ARBA" id="ARBA00023002"/>
    </source>
</evidence>
<gene>
    <name evidence="5" type="ORF">HDF14_001524</name>
</gene>
<keyword evidence="1" id="KW-0285">Flavoprotein</keyword>
<dbReference type="AlphaFoldDB" id="A0A9X0QCN7"/>
<protein>
    <submittedName>
        <fullName evidence="5">Thioredoxin reductase (NADPH)</fullName>
        <ecNumber evidence="5">1.8.1.9</ecNumber>
    </submittedName>
</protein>
<sequence length="568" mass="61191">MAVNRRAPRQPSQGDTSRYAGSTTQAAAPPVLSQEMIQRLELYGETETFDASVTLFERGSRGGDMFVVIGGRIELFEDKPGHPGVALATLTKGQFSGELDLLSGRDGLLSGRAARGSRILRIDAHALHTLMRTELDIADVIVRAWIERRASLMQRSHGGVIVIGHSHDAETMRMHQFLVRNGYPNKLIEAESNPTAQILLDGLNLDPSEMPVVFLPDQRVLKNPSNTVLADELGISRVFEAEDIFDVAIVGAGPSGLAAAVYAASEGLTTVVLEGTAPGGQAATSSKIENYLGFPTGITGQELASRAEIQAQRFGARLEVARNVVGLSSSTNLHRLCLAGGRMVTSRTVVIATGARYRKLLVPGYERYELTNIHYAATPIETARCIGQDVVVVGGGNSAGQAALHLAKDAGCTHLVVRGMTLEATMSDYLVQRITCSPRIKLHLHSEIDAILGDDRLHAVQVRDRSSGAKSVFKVTNIFVMIGADPNTNWLMEHLDLDHNGFVETGRAEWEVQSRFATSRPGIFAIGDVRAGSVKRVASAVGEGSVVISDVHHYLEKLKGFDSAPIHE</sequence>
<dbReference type="EC" id="1.8.1.9" evidence="5"/>
<reference evidence="5 6" key="1">
    <citation type="submission" date="2020-08" db="EMBL/GenBank/DDBJ databases">
        <title>Genomic Encyclopedia of Type Strains, Phase IV (KMG-V): Genome sequencing to study the core and pangenomes of soil and plant-associated prokaryotes.</title>
        <authorList>
            <person name="Whitman W."/>
        </authorList>
    </citation>
    <scope>NUCLEOTIDE SEQUENCE [LARGE SCALE GENOMIC DNA]</scope>
    <source>
        <strain evidence="5 6">X5P2</strain>
    </source>
</reference>
<dbReference type="InterPro" id="IPR018490">
    <property type="entry name" value="cNMP-bd_dom_sf"/>
</dbReference>
<dbReference type="Gene3D" id="3.50.50.60">
    <property type="entry name" value="FAD/NAD(P)-binding domain"/>
    <property type="match status" value="2"/>
</dbReference>
<organism evidence="5 6">
    <name type="scientific">Tunturiibacter gelidiferens</name>
    <dbReference type="NCBI Taxonomy" id="3069689"/>
    <lineage>
        <taxon>Bacteria</taxon>
        <taxon>Pseudomonadati</taxon>
        <taxon>Acidobacteriota</taxon>
        <taxon>Terriglobia</taxon>
        <taxon>Terriglobales</taxon>
        <taxon>Acidobacteriaceae</taxon>
        <taxon>Tunturiibacter</taxon>
    </lineage>
</organism>
<dbReference type="SUPFAM" id="SSF51206">
    <property type="entry name" value="cAMP-binding domain-like"/>
    <property type="match status" value="1"/>
</dbReference>
<dbReference type="SMART" id="SM00100">
    <property type="entry name" value="cNMP"/>
    <property type="match status" value="1"/>
</dbReference>
<dbReference type="Pfam" id="PF07992">
    <property type="entry name" value="Pyr_redox_2"/>
    <property type="match status" value="1"/>
</dbReference>
<dbReference type="PANTHER" id="PTHR48105">
    <property type="entry name" value="THIOREDOXIN REDUCTASE 1-RELATED-RELATED"/>
    <property type="match status" value="1"/>
</dbReference>
<evidence type="ECO:0000259" key="4">
    <source>
        <dbReference type="PROSITE" id="PS50042"/>
    </source>
</evidence>
<dbReference type="InterPro" id="IPR000595">
    <property type="entry name" value="cNMP-bd_dom"/>
</dbReference>
<proteinExistence type="predicted"/>
<dbReference type="PROSITE" id="PS50042">
    <property type="entry name" value="CNMP_BINDING_3"/>
    <property type="match status" value="1"/>
</dbReference>
<dbReference type="SUPFAM" id="SSF51905">
    <property type="entry name" value="FAD/NAD(P)-binding domain"/>
    <property type="match status" value="1"/>
</dbReference>
<feature type="domain" description="Cyclic nucleotide-binding" evidence="4">
    <location>
        <begin position="32"/>
        <end position="148"/>
    </location>
</feature>
<feature type="compositionally biased region" description="Polar residues" evidence="3">
    <location>
        <begin position="10"/>
        <end position="26"/>
    </location>
</feature>
<name>A0A9X0QCN7_9BACT</name>
<dbReference type="Gene3D" id="2.60.120.10">
    <property type="entry name" value="Jelly Rolls"/>
    <property type="match status" value="1"/>
</dbReference>
<comment type="caution">
    <text evidence="5">The sequence shown here is derived from an EMBL/GenBank/DDBJ whole genome shotgun (WGS) entry which is preliminary data.</text>
</comment>
<dbReference type="PRINTS" id="PR00469">
    <property type="entry name" value="PNDRDTASEII"/>
</dbReference>
<dbReference type="PRINTS" id="PR00368">
    <property type="entry name" value="FADPNR"/>
</dbReference>
<keyword evidence="6" id="KW-1185">Reference proteome</keyword>
<dbReference type="GO" id="GO:0004791">
    <property type="term" value="F:thioredoxin-disulfide reductase (NADPH) activity"/>
    <property type="evidence" value="ECO:0007669"/>
    <property type="project" value="UniProtKB-EC"/>
</dbReference>
<dbReference type="InterPro" id="IPR023753">
    <property type="entry name" value="FAD/NAD-binding_dom"/>
</dbReference>
<evidence type="ECO:0000313" key="5">
    <source>
        <dbReference type="EMBL" id="MBB5327918.1"/>
    </source>
</evidence>